<dbReference type="PROSITE" id="PS51294">
    <property type="entry name" value="HTH_MYB"/>
    <property type="match status" value="1"/>
</dbReference>
<dbReference type="InterPro" id="IPR017930">
    <property type="entry name" value="Myb_dom"/>
</dbReference>
<comment type="caution">
    <text evidence="6">The sequence shown here is derived from an EMBL/GenBank/DDBJ whole genome shotgun (WGS) entry which is preliminary data.</text>
</comment>
<comment type="subcellular location">
    <subcellularLocation>
        <location evidence="1">Nucleus</location>
    </subcellularLocation>
</comment>
<dbReference type="Proteomes" id="UP001289374">
    <property type="component" value="Unassembled WGS sequence"/>
</dbReference>
<reference evidence="6" key="1">
    <citation type="submission" date="2020-06" db="EMBL/GenBank/DDBJ databases">
        <authorList>
            <person name="Li T."/>
            <person name="Hu X."/>
            <person name="Zhang T."/>
            <person name="Song X."/>
            <person name="Zhang H."/>
            <person name="Dai N."/>
            <person name="Sheng W."/>
            <person name="Hou X."/>
            <person name="Wei L."/>
        </authorList>
    </citation>
    <scope>NUCLEOTIDE SEQUENCE</scope>
    <source>
        <strain evidence="6">K16</strain>
        <tissue evidence="6">Leaf</tissue>
    </source>
</reference>
<name>A0AAE2BUG0_9LAMI</name>
<gene>
    <name evidence="6" type="ORF">Sango_1297700</name>
</gene>
<dbReference type="EMBL" id="JACGWL010000007">
    <property type="protein sequence ID" value="KAK4398222.1"/>
    <property type="molecule type" value="Genomic_DNA"/>
</dbReference>
<dbReference type="Pfam" id="PF00249">
    <property type="entry name" value="Myb_DNA-binding"/>
    <property type="match status" value="1"/>
</dbReference>
<protein>
    <recommendedName>
        <fullName evidence="8">Myb-like domain-containing protein</fullName>
    </recommendedName>
</protein>
<evidence type="ECO:0000256" key="3">
    <source>
        <dbReference type="SAM" id="MobiDB-lite"/>
    </source>
</evidence>
<organism evidence="6 7">
    <name type="scientific">Sesamum angolense</name>
    <dbReference type="NCBI Taxonomy" id="2727404"/>
    <lineage>
        <taxon>Eukaryota</taxon>
        <taxon>Viridiplantae</taxon>
        <taxon>Streptophyta</taxon>
        <taxon>Embryophyta</taxon>
        <taxon>Tracheophyta</taxon>
        <taxon>Spermatophyta</taxon>
        <taxon>Magnoliopsida</taxon>
        <taxon>eudicotyledons</taxon>
        <taxon>Gunneridae</taxon>
        <taxon>Pentapetalae</taxon>
        <taxon>asterids</taxon>
        <taxon>lamiids</taxon>
        <taxon>Lamiales</taxon>
        <taxon>Pedaliaceae</taxon>
        <taxon>Sesamum</taxon>
    </lineage>
</organism>
<feature type="region of interest" description="Disordered" evidence="3">
    <location>
        <begin position="46"/>
        <end position="230"/>
    </location>
</feature>
<proteinExistence type="predicted"/>
<sequence>MGDGAVARHYLGDVVVAQIRSGDAQRRPICAHRFVAPICGVRAQSGVAREEEAGGRRRAAGWGGGDWGGVGKDDAILNEPVLDLEHQNSSSEEEKIQEEESDASTSSEGQDPSLKMYEKEKVRIAEGKKIQEEEPGTSATSTDRDPSLTMHEDKNCNPEEEQIQEEECETSSVPSDEDPSPTVRARAKRGFKNSDQIDGDSGTVSLQRKLVKQSGKSKLATPSVNHLRRSSRRLSSALGSAEMLNDKVVASRSLRQPRQPLVKLANYTFSSGKRKRLLWTEEEEETLKAGVQKYSTDGNKNLPWTKILDFGQHKFDRTRTPSDLKDKWRNMMAK</sequence>
<feature type="domain" description="HTH myb-type" evidence="5">
    <location>
        <begin position="273"/>
        <end position="334"/>
    </location>
</feature>
<dbReference type="PANTHER" id="PTHR47863:SF5">
    <property type="entry name" value="HOMEODOMAIN-LIKE PROTEIN WITH RING_FYVE_PHD-TYPE ZINC FINGER DOMAIN-CONTAINING PROTEIN-RELATED"/>
    <property type="match status" value="1"/>
</dbReference>
<feature type="compositionally biased region" description="Acidic residues" evidence="3">
    <location>
        <begin position="158"/>
        <end position="179"/>
    </location>
</feature>
<dbReference type="SMART" id="SM00717">
    <property type="entry name" value="SANT"/>
    <property type="match status" value="1"/>
</dbReference>
<dbReference type="PROSITE" id="PS50090">
    <property type="entry name" value="MYB_LIKE"/>
    <property type="match status" value="1"/>
</dbReference>
<evidence type="ECO:0000313" key="6">
    <source>
        <dbReference type="EMBL" id="KAK4398222.1"/>
    </source>
</evidence>
<evidence type="ECO:0000259" key="4">
    <source>
        <dbReference type="PROSITE" id="PS50090"/>
    </source>
</evidence>
<feature type="compositionally biased region" description="Basic and acidic residues" evidence="3">
    <location>
        <begin position="116"/>
        <end position="132"/>
    </location>
</feature>
<keyword evidence="2" id="KW-0539">Nucleus</keyword>
<evidence type="ECO:0000256" key="1">
    <source>
        <dbReference type="ARBA" id="ARBA00004123"/>
    </source>
</evidence>
<dbReference type="PANTHER" id="PTHR47863">
    <property type="entry name" value="RING/FYVE/PHD ZINC FINGER SUPERFAMILY PROTEIN"/>
    <property type="match status" value="1"/>
</dbReference>
<dbReference type="GO" id="GO:0005634">
    <property type="term" value="C:nucleus"/>
    <property type="evidence" value="ECO:0007669"/>
    <property type="project" value="UniProtKB-SubCell"/>
</dbReference>
<evidence type="ECO:0008006" key="8">
    <source>
        <dbReference type="Google" id="ProtNLM"/>
    </source>
</evidence>
<evidence type="ECO:0000313" key="7">
    <source>
        <dbReference type="Proteomes" id="UP001289374"/>
    </source>
</evidence>
<feature type="compositionally biased region" description="Gly residues" evidence="3">
    <location>
        <begin position="61"/>
        <end position="70"/>
    </location>
</feature>
<dbReference type="Gene3D" id="1.10.10.60">
    <property type="entry name" value="Homeodomain-like"/>
    <property type="match status" value="1"/>
</dbReference>
<keyword evidence="7" id="KW-1185">Reference proteome</keyword>
<feature type="domain" description="Myb-like" evidence="4">
    <location>
        <begin position="271"/>
        <end position="332"/>
    </location>
</feature>
<evidence type="ECO:0000259" key="5">
    <source>
        <dbReference type="PROSITE" id="PS51294"/>
    </source>
</evidence>
<feature type="compositionally biased region" description="Polar residues" evidence="3">
    <location>
        <begin position="214"/>
        <end position="224"/>
    </location>
</feature>
<accession>A0AAE2BUG0</accession>
<dbReference type="InterPro" id="IPR009057">
    <property type="entry name" value="Homeodomain-like_sf"/>
</dbReference>
<dbReference type="InterPro" id="IPR001005">
    <property type="entry name" value="SANT/Myb"/>
</dbReference>
<evidence type="ECO:0000256" key="2">
    <source>
        <dbReference type="ARBA" id="ARBA00023242"/>
    </source>
</evidence>
<dbReference type="SUPFAM" id="SSF46689">
    <property type="entry name" value="Homeodomain-like"/>
    <property type="match status" value="1"/>
</dbReference>
<dbReference type="AlphaFoldDB" id="A0AAE2BUG0"/>
<reference evidence="6" key="2">
    <citation type="journal article" date="2024" name="Plant">
        <title>Genomic evolution and insights into agronomic trait innovations of Sesamum species.</title>
        <authorList>
            <person name="Miao H."/>
            <person name="Wang L."/>
            <person name="Qu L."/>
            <person name="Liu H."/>
            <person name="Sun Y."/>
            <person name="Le M."/>
            <person name="Wang Q."/>
            <person name="Wei S."/>
            <person name="Zheng Y."/>
            <person name="Lin W."/>
            <person name="Duan Y."/>
            <person name="Cao H."/>
            <person name="Xiong S."/>
            <person name="Wang X."/>
            <person name="Wei L."/>
            <person name="Li C."/>
            <person name="Ma Q."/>
            <person name="Ju M."/>
            <person name="Zhao R."/>
            <person name="Li G."/>
            <person name="Mu C."/>
            <person name="Tian Q."/>
            <person name="Mei H."/>
            <person name="Zhang T."/>
            <person name="Gao T."/>
            <person name="Zhang H."/>
        </authorList>
    </citation>
    <scope>NUCLEOTIDE SEQUENCE</scope>
    <source>
        <strain evidence="6">K16</strain>
    </source>
</reference>
<feature type="compositionally biased region" description="Basic and acidic residues" evidence="3">
    <location>
        <begin position="142"/>
        <end position="157"/>
    </location>
</feature>
<dbReference type="CDD" id="cd11660">
    <property type="entry name" value="SANT_TRF"/>
    <property type="match status" value="1"/>
</dbReference>